<gene>
    <name evidence="2" type="ORF">EJB05_55121</name>
</gene>
<evidence type="ECO:0000313" key="2">
    <source>
        <dbReference type="EMBL" id="TVT99510.1"/>
    </source>
</evidence>
<dbReference type="Gramene" id="TVT99510">
    <property type="protein sequence ID" value="TVT99510"/>
    <property type="gene ID" value="EJB05_55121"/>
</dbReference>
<dbReference type="PANTHER" id="PTHR34949">
    <property type="entry name" value="OS05G0443700 PROTEIN"/>
    <property type="match status" value="1"/>
</dbReference>
<dbReference type="SUPFAM" id="SSF47661">
    <property type="entry name" value="t-snare proteins"/>
    <property type="match status" value="1"/>
</dbReference>
<evidence type="ECO:0000313" key="3">
    <source>
        <dbReference type="Proteomes" id="UP000324897"/>
    </source>
</evidence>
<keyword evidence="3" id="KW-1185">Reference proteome</keyword>
<dbReference type="GO" id="GO:0016020">
    <property type="term" value="C:membrane"/>
    <property type="evidence" value="ECO:0007669"/>
    <property type="project" value="InterPro"/>
</dbReference>
<protein>
    <recommendedName>
        <fullName evidence="4">Syntaxin 6 N-terminal domain-containing protein</fullName>
    </recommendedName>
</protein>
<dbReference type="Proteomes" id="UP000324897">
    <property type="component" value="Unassembled WGS sequence"/>
</dbReference>
<evidence type="ECO:0008006" key="4">
    <source>
        <dbReference type="Google" id="ProtNLM"/>
    </source>
</evidence>
<dbReference type="InterPro" id="IPR010989">
    <property type="entry name" value="SNARE"/>
</dbReference>
<dbReference type="GO" id="GO:0015031">
    <property type="term" value="P:protein transport"/>
    <property type="evidence" value="ECO:0007669"/>
    <property type="project" value="UniProtKB-KW"/>
</dbReference>
<dbReference type="OrthoDB" id="1889309at2759"/>
<dbReference type="GO" id="GO:0016192">
    <property type="term" value="P:vesicle-mediated transport"/>
    <property type="evidence" value="ECO:0007669"/>
    <property type="project" value="InterPro"/>
</dbReference>
<comment type="caution">
    <text evidence="2">The sequence shown here is derived from an EMBL/GenBank/DDBJ whole genome shotgun (WGS) entry which is preliminary data.</text>
</comment>
<keyword evidence="1" id="KW-0813">Transport</keyword>
<dbReference type="AlphaFoldDB" id="A0A5J9SKK6"/>
<sequence length="394" mass="44863">MAAPGGLEQWQKDGLFQAAEEVQESSDFSSLIWTMDCELEQFERAVSSSNDKYSLEDGTVARRQQFVVAIGDQISRVEKALSGSSIDNGRQGLNWVKLDDEERDDLVAFLSAPAQFYSEVMNTDSRIHIPPRQKNAPIGTNDVADVALVIKDIPEVPPREMFSVKSEACGLSEQLHGHRTHLSSGDDHWKIDIGKDEMDDDRKLSINRADTSTQTTTLSGTRKSVESLTRARWFWNSLWKPKSDDLHPSRYDMSSHLNFRGIYLLTQKFNGLTDRSRNYLSSWNDNSRASGRTSGLHIQSQQQNIEFGRSIRITLLLMLSIFLIVIRAYIEVEYRFWSPLPDKAYIVPLVKQPWTIIDHDSDDQRSVRCIAVLWTQTNAANSINDFMRGFMYGT</sequence>
<organism evidence="2 3">
    <name type="scientific">Eragrostis curvula</name>
    <name type="common">weeping love grass</name>
    <dbReference type="NCBI Taxonomy" id="38414"/>
    <lineage>
        <taxon>Eukaryota</taxon>
        <taxon>Viridiplantae</taxon>
        <taxon>Streptophyta</taxon>
        <taxon>Embryophyta</taxon>
        <taxon>Tracheophyta</taxon>
        <taxon>Spermatophyta</taxon>
        <taxon>Magnoliopsida</taxon>
        <taxon>Liliopsida</taxon>
        <taxon>Poales</taxon>
        <taxon>Poaceae</taxon>
        <taxon>PACMAD clade</taxon>
        <taxon>Chloridoideae</taxon>
        <taxon>Eragrostideae</taxon>
        <taxon>Eragrostidinae</taxon>
        <taxon>Eragrostis</taxon>
    </lineage>
</organism>
<reference evidence="2 3" key="1">
    <citation type="journal article" date="2019" name="Sci. Rep.">
        <title>A high-quality genome of Eragrostis curvula grass provides insights into Poaceae evolution and supports new strategies to enhance forage quality.</title>
        <authorList>
            <person name="Carballo J."/>
            <person name="Santos B.A.C.M."/>
            <person name="Zappacosta D."/>
            <person name="Garbus I."/>
            <person name="Selva J.P."/>
            <person name="Gallo C.A."/>
            <person name="Diaz A."/>
            <person name="Albertini E."/>
            <person name="Caccamo M."/>
            <person name="Echenique V."/>
        </authorList>
    </citation>
    <scope>NUCLEOTIDE SEQUENCE [LARGE SCALE GENOMIC DNA]</scope>
    <source>
        <strain evidence="3">cv. Victoria</strain>
        <tissue evidence="2">Leaf</tissue>
    </source>
</reference>
<dbReference type="PANTHER" id="PTHR34949:SF3">
    <property type="entry name" value="OS08G0244100 PROTEIN"/>
    <property type="match status" value="1"/>
</dbReference>
<evidence type="ECO:0000256" key="1">
    <source>
        <dbReference type="ARBA" id="ARBA00022927"/>
    </source>
</evidence>
<name>A0A5J9SKK6_9POAL</name>
<keyword evidence="1" id="KW-0653">Protein transport</keyword>
<proteinExistence type="predicted"/>
<dbReference type="EMBL" id="RWGY01000712">
    <property type="protein sequence ID" value="TVT99510.1"/>
    <property type="molecule type" value="Genomic_DNA"/>
</dbReference>
<accession>A0A5J9SKK6</accession>